<dbReference type="PANTHER" id="PTHR30043">
    <property type="entry name" value="PHOSPHONATES TRANSPORT SYSTEM PERMEASE PROTEIN"/>
    <property type="match status" value="1"/>
</dbReference>
<feature type="transmembrane region" description="Helical" evidence="7">
    <location>
        <begin position="117"/>
        <end position="139"/>
    </location>
</feature>
<dbReference type="RefSeq" id="WP_265382259.1">
    <property type="nucleotide sequence ID" value="NZ_CP110615.1"/>
</dbReference>
<evidence type="ECO:0000256" key="4">
    <source>
        <dbReference type="ARBA" id="ARBA00022692"/>
    </source>
</evidence>
<evidence type="ECO:0000256" key="1">
    <source>
        <dbReference type="ARBA" id="ARBA00004651"/>
    </source>
</evidence>
<sequence length="537" mass="55473">MVALLVVVVPVLWALQRAAPAGEALVNQGGLGPLGDLLATVAHPALGGDFLKVVLRATGITIAYAVLGAAGALIVGGVGGLVLSDAVWGPAPGAAVRAVRLVLRGLLVAVRSVHELIWALLLLSVLGLDPLVAVLAIALPFGAQTAQVFGETLDGVPPGPMRALRSAGVRGLPAVAYGLIPGAGPLLISYSFYRLECSIRSTVLLGIVGVGGLGQELVVSLSARLWGEVWTLVGAVVLLSAVVDLWSSRLRSDLALVSCSDWSGGTQAGTAVRAPGGSRWARWSARAVLPATVLAWFASGVSVSGLFTPRTHLLTTRLLGDLWPPKLPRGGWSALLGAVADTLAMAVLAMVVAVGITLLVGPWASRSRAHGNRGVLPAALWWFARAVLLVLRSIPPTIWAVVALLALFPGVLPGALALGLYTGGILGRLVAEAWESVDVQPRDALRRSGIAGGLSSLVATVPPSSHQLVTYTLYRFEICVRDTAVVGVVGAAGLGRLFQENLAAFRFPVITTLLAASLAISVAVEVFGRRVRRALRG</sequence>
<feature type="transmembrane region" description="Helical" evidence="7">
    <location>
        <begin position="504"/>
        <end position="527"/>
    </location>
</feature>
<feature type="transmembrane region" description="Helical" evidence="7">
    <location>
        <begin position="174"/>
        <end position="193"/>
    </location>
</feature>
<evidence type="ECO:0000259" key="8">
    <source>
        <dbReference type="PROSITE" id="PS50928"/>
    </source>
</evidence>
<feature type="transmembrane region" description="Helical" evidence="7">
    <location>
        <begin position="202"/>
        <end position="223"/>
    </location>
</feature>
<dbReference type="PANTHER" id="PTHR30043:SF1">
    <property type="entry name" value="ABC TRANSPORT SYSTEM PERMEASE PROTEIN P69"/>
    <property type="match status" value="1"/>
</dbReference>
<name>A0ABY6NXP1_9NOCA</name>
<dbReference type="Proteomes" id="UP001164965">
    <property type="component" value="Chromosome"/>
</dbReference>
<dbReference type="SUPFAM" id="SSF161098">
    <property type="entry name" value="MetI-like"/>
    <property type="match status" value="2"/>
</dbReference>
<dbReference type="Gene3D" id="1.10.3720.10">
    <property type="entry name" value="MetI-like"/>
    <property type="match status" value="2"/>
</dbReference>
<feature type="domain" description="ABC transmembrane type-1" evidence="8">
    <location>
        <begin position="58"/>
        <end position="247"/>
    </location>
</feature>
<organism evidence="9 10">
    <name type="scientific">Rhodococcus antarcticus</name>
    <dbReference type="NCBI Taxonomy" id="2987751"/>
    <lineage>
        <taxon>Bacteria</taxon>
        <taxon>Bacillati</taxon>
        <taxon>Actinomycetota</taxon>
        <taxon>Actinomycetes</taxon>
        <taxon>Mycobacteriales</taxon>
        <taxon>Nocardiaceae</taxon>
        <taxon>Rhodococcus</taxon>
    </lineage>
</organism>
<keyword evidence="6 7" id="KW-0472">Membrane</keyword>
<comment type="similarity">
    <text evidence="7">Belongs to the binding-protein-dependent transport system permease family.</text>
</comment>
<feature type="transmembrane region" description="Helical" evidence="7">
    <location>
        <begin position="62"/>
        <end position="82"/>
    </location>
</feature>
<evidence type="ECO:0000256" key="6">
    <source>
        <dbReference type="ARBA" id="ARBA00023136"/>
    </source>
</evidence>
<accession>A0ABY6NXP1</accession>
<dbReference type="Pfam" id="PF00528">
    <property type="entry name" value="BPD_transp_1"/>
    <property type="match status" value="1"/>
</dbReference>
<evidence type="ECO:0000313" key="10">
    <source>
        <dbReference type="Proteomes" id="UP001164965"/>
    </source>
</evidence>
<evidence type="ECO:0000256" key="5">
    <source>
        <dbReference type="ARBA" id="ARBA00022989"/>
    </source>
</evidence>
<protein>
    <recommendedName>
        <fullName evidence="8">ABC transmembrane type-1 domain-containing protein</fullName>
    </recommendedName>
</protein>
<evidence type="ECO:0000313" key="9">
    <source>
        <dbReference type="EMBL" id="UZJ24152.1"/>
    </source>
</evidence>
<evidence type="ECO:0000256" key="7">
    <source>
        <dbReference type="RuleBase" id="RU363032"/>
    </source>
</evidence>
<keyword evidence="4 7" id="KW-0812">Transmembrane</keyword>
<comment type="subcellular location">
    <subcellularLocation>
        <location evidence="1 7">Cell membrane</location>
        <topology evidence="1 7">Multi-pass membrane protein</topology>
    </subcellularLocation>
</comment>
<keyword evidence="10" id="KW-1185">Reference proteome</keyword>
<feature type="transmembrane region" description="Helical" evidence="7">
    <location>
        <begin position="287"/>
        <end position="307"/>
    </location>
</feature>
<evidence type="ECO:0000256" key="2">
    <source>
        <dbReference type="ARBA" id="ARBA00022448"/>
    </source>
</evidence>
<feature type="transmembrane region" description="Helical" evidence="7">
    <location>
        <begin position="397"/>
        <end position="421"/>
    </location>
</feature>
<feature type="domain" description="ABC transmembrane type-1" evidence="8">
    <location>
        <begin position="339"/>
        <end position="528"/>
    </location>
</feature>
<dbReference type="InterPro" id="IPR000515">
    <property type="entry name" value="MetI-like"/>
</dbReference>
<gene>
    <name evidence="9" type="ORF">RHODO2019_13435</name>
</gene>
<dbReference type="EMBL" id="CP110615">
    <property type="protein sequence ID" value="UZJ24152.1"/>
    <property type="molecule type" value="Genomic_DNA"/>
</dbReference>
<keyword evidence="2 7" id="KW-0813">Transport</keyword>
<evidence type="ECO:0000256" key="3">
    <source>
        <dbReference type="ARBA" id="ARBA00022475"/>
    </source>
</evidence>
<dbReference type="InterPro" id="IPR035906">
    <property type="entry name" value="MetI-like_sf"/>
</dbReference>
<dbReference type="PROSITE" id="PS50928">
    <property type="entry name" value="ABC_TM1"/>
    <property type="match status" value="2"/>
</dbReference>
<keyword evidence="5 7" id="KW-1133">Transmembrane helix</keyword>
<keyword evidence="3" id="KW-1003">Cell membrane</keyword>
<proteinExistence type="inferred from homology"/>
<feature type="transmembrane region" description="Helical" evidence="7">
    <location>
        <begin position="229"/>
        <end position="246"/>
    </location>
</feature>
<reference evidence="9" key="1">
    <citation type="submission" date="2022-10" db="EMBL/GenBank/DDBJ databases">
        <title>Rhodococcus sp.75.</title>
        <authorList>
            <person name="Sun M."/>
        </authorList>
    </citation>
    <scope>NUCLEOTIDE SEQUENCE</scope>
    <source>
        <strain evidence="9">75</strain>
    </source>
</reference>
<feature type="transmembrane region" description="Helical" evidence="7">
    <location>
        <begin position="373"/>
        <end position="391"/>
    </location>
</feature>
<feature type="transmembrane region" description="Helical" evidence="7">
    <location>
        <begin position="332"/>
        <end position="361"/>
    </location>
</feature>